<evidence type="ECO:0000259" key="4">
    <source>
        <dbReference type="PROSITE" id="PS51118"/>
    </source>
</evidence>
<dbReference type="InterPro" id="IPR002577">
    <property type="entry name" value="HTH_HxlR"/>
</dbReference>
<proteinExistence type="predicted"/>
<reference evidence="5 6" key="1">
    <citation type="submission" date="2020-05" db="EMBL/GenBank/DDBJ databases">
        <title>Draft genome sequence of Desulfovibrio psychrotolerans JS1T.</title>
        <authorList>
            <person name="Ueno A."/>
            <person name="Tamazawa S."/>
            <person name="Tamamura S."/>
            <person name="Murakami T."/>
            <person name="Kiyama T."/>
            <person name="Inomata H."/>
            <person name="Amano Y."/>
            <person name="Miyakawa K."/>
            <person name="Tamaki H."/>
            <person name="Naganuma T."/>
            <person name="Kaneko K."/>
        </authorList>
    </citation>
    <scope>NUCLEOTIDE SEQUENCE [LARGE SCALE GENOMIC DNA]</scope>
    <source>
        <strain evidence="5 6">JS1</strain>
    </source>
</reference>
<dbReference type="PANTHER" id="PTHR33204">
    <property type="entry name" value="TRANSCRIPTIONAL REGULATOR, MARR FAMILY"/>
    <property type="match status" value="1"/>
</dbReference>
<protein>
    <submittedName>
        <fullName evidence="5">Transcriptional regulator</fullName>
    </submittedName>
</protein>
<feature type="domain" description="HTH hxlR-type" evidence="4">
    <location>
        <begin position="15"/>
        <end position="114"/>
    </location>
</feature>
<dbReference type="InterPro" id="IPR036390">
    <property type="entry name" value="WH_DNA-bd_sf"/>
</dbReference>
<dbReference type="PROSITE" id="PS51118">
    <property type="entry name" value="HTH_HXLR"/>
    <property type="match status" value="1"/>
</dbReference>
<dbReference type="PANTHER" id="PTHR33204:SF29">
    <property type="entry name" value="TRANSCRIPTIONAL REGULATOR"/>
    <property type="match status" value="1"/>
</dbReference>
<keyword evidence="6" id="KW-1185">Reference proteome</keyword>
<dbReference type="GO" id="GO:0003677">
    <property type="term" value="F:DNA binding"/>
    <property type="evidence" value="ECO:0007669"/>
    <property type="project" value="UniProtKB-KW"/>
</dbReference>
<dbReference type="RefSeq" id="WP_174409885.1">
    <property type="nucleotide sequence ID" value="NZ_BLVP01000008.1"/>
</dbReference>
<organism evidence="5 6">
    <name type="scientific">Desulfovibrio psychrotolerans</name>
    <dbReference type="NCBI Taxonomy" id="415242"/>
    <lineage>
        <taxon>Bacteria</taxon>
        <taxon>Pseudomonadati</taxon>
        <taxon>Thermodesulfobacteriota</taxon>
        <taxon>Desulfovibrionia</taxon>
        <taxon>Desulfovibrionales</taxon>
        <taxon>Desulfovibrionaceae</taxon>
        <taxon>Desulfovibrio</taxon>
    </lineage>
</organism>
<accession>A0A7J0BU73</accession>
<dbReference type="Pfam" id="PF01638">
    <property type="entry name" value="HxlR"/>
    <property type="match status" value="1"/>
</dbReference>
<gene>
    <name evidence="5" type="ORF">DSM19430T_19510</name>
</gene>
<name>A0A7J0BU73_9BACT</name>
<dbReference type="Proteomes" id="UP000503820">
    <property type="component" value="Unassembled WGS sequence"/>
</dbReference>
<evidence type="ECO:0000313" key="6">
    <source>
        <dbReference type="Proteomes" id="UP000503820"/>
    </source>
</evidence>
<evidence type="ECO:0000313" key="5">
    <source>
        <dbReference type="EMBL" id="GFM37267.1"/>
    </source>
</evidence>
<evidence type="ECO:0000256" key="1">
    <source>
        <dbReference type="ARBA" id="ARBA00023015"/>
    </source>
</evidence>
<keyword evidence="1" id="KW-0805">Transcription regulation</keyword>
<keyword evidence="3" id="KW-0804">Transcription</keyword>
<dbReference type="AlphaFoldDB" id="A0A7J0BU73"/>
<dbReference type="InterPro" id="IPR036388">
    <property type="entry name" value="WH-like_DNA-bd_sf"/>
</dbReference>
<evidence type="ECO:0000256" key="2">
    <source>
        <dbReference type="ARBA" id="ARBA00023125"/>
    </source>
</evidence>
<keyword evidence="2" id="KW-0238">DNA-binding</keyword>
<dbReference type="Gene3D" id="1.10.10.10">
    <property type="entry name" value="Winged helix-like DNA-binding domain superfamily/Winged helix DNA-binding domain"/>
    <property type="match status" value="1"/>
</dbReference>
<dbReference type="EMBL" id="BLVP01000008">
    <property type="protein sequence ID" value="GFM37267.1"/>
    <property type="molecule type" value="Genomic_DNA"/>
</dbReference>
<evidence type="ECO:0000256" key="3">
    <source>
        <dbReference type="ARBA" id="ARBA00023163"/>
    </source>
</evidence>
<comment type="caution">
    <text evidence="5">The sequence shown here is derived from an EMBL/GenBank/DDBJ whole genome shotgun (WGS) entry which is preliminary data.</text>
</comment>
<dbReference type="SUPFAM" id="SSF46785">
    <property type="entry name" value="Winged helix' DNA-binding domain"/>
    <property type="match status" value="1"/>
</dbReference>
<sequence>MGCQLKRCSGKEYFCAMELTLLLIGGKWKPIILYRLGQDGTRRFSELKRSMPSITQKMLTQQLRELENDGIVHRQVYAEVPPKVEYSLTPMGQSVLPLLKQLCQWGAEYERQRGVETVEDQDDLPCETPAARTALAGKALPRQ</sequence>